<evidence type="ECO:0008006" key="3">
    <source>
        <dbReference type="Google" id="ProtNLM"/>
    </source>
</evidence>
<evidence type="ECO:0000313" key="2">
    <source>
        <dbReference type="Proteomes" id="UP000054248"/>
    </source>
</evidence>
<protein>
    <recommendedName>
        <fullName evidence="3">Methyltransferase domain-containing protein</fullName>
    </recommendedName>
</protein>
<reference evidence="1 2" key="1">
    <citation type="submission" date="2014-04" db="EMBL/GenBank/DDBJ databases">
        <authorList>
            <consortium name="DOE Joint Genome Institute"/>
            <person name="Kuo A."/>
            <person name="Girlanda M."/>
            <person name="Perotto S."/>
            <person name="Kohler A."/>
            <person name="Nagy L.G."/>
            <person name="Floudas D."/>
            <person name="Copeland A."/>
            <person name="Barry K.W."/>
            <person name="Cichocki N."/>
            <person name="Veneault-Fourrey C."/>
            <person name="LaButti K."/>
            <person name="Lindquist E.A."/>
            <person name="Lipzen A."/>
            <person name="Lundell T."/>
            <person name="Morin E."/>
            <person name="Murat C."/>
            <person name="Sun H."/>
            <person name="Tunlid A."/>
            <person name="Henrissat B."/>
            <person name="Grigoriev I.V."/>
            <person name="Hibbett D.S."/>
            <person name="Martin F."/>
            <person name="Nordberg H.P."/>
            <person name="Cantor M.N."/>
            <person name="Hua S.X."/>
        </authorList>
    </citation>
    <scope>NUCLEOTIDE SEQUENCE [LARGE SCALE GENOMIC DNA]</scope>
    <source>
        <strain evidence="1 2">MUT 4182</strain>
    </source>
</reference>
<dbReference type="OrthoDB" id="2013972at2759"/>
<evidence type="ECO:0000313" key="1">
    <source>
        <dbReference type="EMBL" id="KIO26804.1"/>
    </source>
</evidence>
<dbReference type="Pfam" id="PF13489">
    <property type="entry name" value="Methyltransf_23"/>
    <property type="match status" value="1"/>
</dbReference>
<dbReference type="PANTHER" id="PTHR43591">
    <property type="entry name" value="METHYLTRANSFERASE"/>
    <property type="match status" value="1"/>
</dbReference>
<name>A0A0C3QKB7_9AGAM</name>
<dbReference type="EMBL" id="KN823019">
    <property type="protein sequence ID" value="KIO26804.1"/>
    <property type="molecule type" value="Genomic_DNA"/>
</dbReference>
<dbReference type="CDD" id="cd02440">
    <property type="entry name" value="AdoMet_MTases"/>
    <property type="match status" value="1"/>
</dbReference>
<dbReference type="Gene3D" id="3.40.50.150">
    <property type="entry name" value="Vaccinia Virus protein VP39"/>
    <property type="match status" value="1"/>
</dbReference>
<dbReference type="AlphaFoldDB" id="A0A0C3QKB7"/>
<organism evidence="1 2">
    <name type="scientific">Tulasnella calospora MUT 4182</name>
    <dbReference type="NCBI Taxonomy" id="1051891"/>
    <lineage>
        <taxon>Eukaryota</taxon>
        <taxon>Fungi</taxon>
        <taxon>Dikarya</taxon>
        <taxon>Basidiomycota</taxon>
        <taxon>Agaricomycotina</taxon>
        <taxon>Agaricomycetes</taxon>
        <taxon>Cantharellales</taxon>
        <taxon>Tulasnellaceae</taxon>
        <taxon>Tulasnella</taxon>
    </lineage>
</organism>
<dbReference type="STRING" id="1051891.A0A0C3QKB7"/>
<accession>A0A0C3QKB7</accession>
<dbReference type="PANTHER" id="PTHR43591:SF24">
    <property type="entry name" value="2-METHOXY-6-POLYPRENYL-1,4-BENZOQUINOL METHYLASE, MITOCHONDRIAL"/>
    <property type="match status" value="1"/>
</dbReference>
<dbReference type="Proteomes" id="UP000054248">
    <property type="component" value="Unassembled WGS sequence"/>
</dbReference>
<feature type="non-terminal residue" evidence="1">
    <location>
        <position position="303"/>
    </location>
</feature>
<dbReference type="InterPro" id="IPR029063">
    <property type="entry name" value="SAM-dependent_MTases_sf"/>
</dbReference>
<dbReference type="GO" id="GO:0008168">
    <property type="term" value="F:methyltransferase activity"/>
    <property type="evidence" value="ECO:0007669"/>
    <property type="project" value="TreeGrafter"/>
</dbReference>
<gene>
    <name evidence="1" type="ORF">M407DRAFT_243608</name>
</gene>
<sequence>MNPERQNSPTPSVMSFRSSMHSERLFREVAGRTLNTRNDLYMLPVDDEEQDRQDIEHRALYLVLDGLYAAPDLVAKAMAPRQNRPPAVFDIGTGSGIWAMDMAREFPHAEVVGIDLAPPTLHSEGIPNNCRFEVDDANLDLSHYADCFNVVHMRSVAQGIRNYKDTIHRVAQTMRSGGVLLLSSGAYSFFDENRQPLPVVGEGQPGWTACQALLTKVYELGRNGADLDAPSQWDKWLEASPFYTNVGAEDIYVPIGPWSPNLDMRCQRIAQLTQIDAGKVFPAFRPILTLGGMEPATADRWIA</sequence>
<dbReference type="HOGENOM" id="CLU_010595_5_2_1"/>
<proteinExistence type="predicted"/>
<dbReference type="SUPFAM" id="SSF53335">
    <property type="entry name" value="S-adenosyl-L-methionine-dependent methyltransferases"/>
    <property type="match status" value="1"/>
</dbReference>
<keyword evidence="2" id="KW-1185">Reference proteome</keyword>
<reference evidence="2" key="2">
    <citation type="submission" date="2015-01" db="EMBL/GenBank/DDBJ databases">
        <title>Evolutionary Origins and Diversification of the Mycorrhizal Mutualists.</title>
        <authorList>
            <consortium name="DOE Joint Genome Institute"/>
            <consortium name="Mycorrhizal Genomics Consortium"/>
            <person name="Kohler A."/>
            <person name="Kuo A."/>
            <person name="Nagy L.G."/>
            <person name="Floudas D."/>
            <person name="Copeland A."/>
            <person name="Barry K.W."/>
            <person name="Cichocki N."/>
            <person name="Veneault-Fourrey C."/>
            <person name="LaButti K."/>
            <person name="Lindquist E.A."/>
            <person name="Lipzen A."/>
            <person name="Lundell T."/>
            <person name="Morin E."/>
            <person name="Murat C."/>
            <person name="Riley R."/>
            <person name="Ohm R."/>
            <person name="Sun H."/>
            <person name="Tunlid A."/>
            <person name="Henrissat B."/>
            <person name="Grigoriev I.V."/>
            <person name="Hibbett D.S."/>
            <person name="Martin F."/>
        </authorList>
    </citation>
    <scope>NUCLEOTIDE SEQUENCE [LARGE SCALE GENOMIC DNA]</scope>
    <source>
        <strain evidence="2">MUT 4182</strain>
    </source>
</reference>